<dbReference type="RefSeq" id="WP_074954674.1">
    <property type="nucleotide sequence ID" value="NZ_FPBV01000018.1"/>
</dbReference>
<dbReference type="UniPathway" id="UPA00077">
    <property type="reaction ID" value="UER00155"/>
</dbReference>
<dbReference type="STRING" id="392015.SAMN05421543_1185"/>
<name>A0A1I7KQC3_9BACL</name>
<proteinExistence type="predicted"/>
<keyword evidence="8" id="KW-0289">Folate biosynthesis</keyword>
<keyword evidence="4" id="KW-0808">Transferase</keyword>
<keyword evidence="11" id="KW-1185">Reference proteome</keyword>
<dbReference type="GO" id="GO:0003848">
    <property type="term" value="F:2-amino-4-hydroxy-6-hydroxymethyldihydropteridine diphosphokinase activity"/>
    <property type="evidence" value="ECO:0007669"/>
    <property type="project" value="UniProtKB-EC"/>
</dbReference>
<evidence type="ECO:0000313" key="10">
    <source>
        <dbReference type="EMBL" id="SFU99574.1"/>
    </source>
</evidence>
<evidence type="ECO:0000256" key="5">
    <source>
        <dbReference type="ARBA" id="ARBA00022741"/>
    </source>
</evidence>
<dbReference type="PANTHER" id="PTHR43071:SF1">
    <property type="entry name" value="2-AMINO-4-HYDROXY-6-HYDROXYMETHYLDIHYDROPTERIDINE PYROPHOSPHOKINASE"/>
    <property type="match status" value="1"/>
</dbReference>
<sequence>MCGSDPALHTVYLGLGSNQGSRVRNLLGALDELQRMAVGPVACSRVYETRPVGYLQQPDFLNLVVRMQVTLRPLPLLGALHAIEQRFGRVREVRFGPRTLDVDILLYDREYVCFRTLQIPHPRMWTRGFVLIPLADLAPGLRGPGGRTVREMADAMAKDGGVRDVGRIC</sequence>
<dbReference type="InterPro" id="IPR000550">
    <property type="entry name" value="Hppk"/>
</dbReference>
<dbReference type="CDD" id="cd00483">
    <property type="entry name" value="HPPK"/>
    <property type="match status" value="1"/>
</dbReference>
<dbReference type="eggNOG" id="COG0801">
    <property type="taxonomic scope" value="Bacteria"/>
</dbReference>
<evidence type="ECO:0000256" key="7">
    <source>
        <dbReference type="ARBA" id="ARBA00022840"/>
    </source>
</evidence>
<evidence type="ECO:0000313" key="11">
    <source>
        <dbReference type="Proteomes" id="UP000183508"/>
    </source>
</evidence>
<evidence type="ECO:0000256" key="1">
    <source>
        <dbReference type="ARBA" id="ARBA00000198"/>
    </source>
</evidence>
<keyword evidence="5" id="KW-0547">Nucleotide-binding</keyword>
<dbReference type="AlphaFoldDB" id="A0A1I7KQC3"/>
<evidence type="ECO:0000256" key="2">
    <source>
        <dbReference type="ARBA" id="ARBA00005051"/>
    </source>
</evidence>
<accession>A0A1I7KQC3</accession>
<dbReference type="SUPFAM" id="SSF55083">
    <property type="entry name" value="6-hydroxymethyl-7,8-dihydropterin pyrophosphokinase, HPPK"/>
    <property type="match status" value="1"/>
</dbReference>
<dbReference type="GO" id="GO:0046656">
    <property type="term" value="P:folic acid biosynthetic process"/>
    <property type="evidence" value="ECO:0007669"/>
    <property type="project" value="UniProtKB-KW"/>
</dbReference>
<keyword evidence="6 10" id="KW-0418">Kinase</keyword>
<dbReference type="GO" id="GO:0016301">
    <property type="term" value="F:kinase activity"/>
    <property type="evidence" value="ECO:0007669"/>
    <property type="project" value="UniProtKB-KW"/>
</dbReference>
<gene>
    <name evidence="10" type="ORF">SAMN05421543_1185</name>
</gene>
<comment type="pathway">
    <text evidence="2">Cofactor biosynthesis; tetrahydrofolate biosynthesis; 2-amino-4-hydroxy-6-hydroxymethyl-7,8-dihydropteridine diphosphate from 7,8-dihydroneopterin triphosphate: step 4/4.</text>
</comment>
<dbReference type="EC" id="2.7.6.3" evidence="3"/>
<organism evidence="10 11">
    <name type="scientific">Alicyclobacillus macrosporangiidus</name>
    <dbReference type="NCBI Taxonomy" id="392015"/>
    <lineage>
        <taxon>Bacteria</taxon>
        <taxon>Bacillati</taxon>
        <taxon>Bacillota</taxon>
        <taxon>Bacilli</taxon>
        <taxon>Bacillales</taxon>
        <taxon>Alicyclobacillaceae</taxon>
        <taxon>Alicyclobacillus</taxon>
    </lineage>
</organism>
<feature type="domain" description="7,8-dihydro-6-hydroxymethylpterin-pyrophosphokinase" evidence="9">
    <location>
        <begin position="94"/>
        <end position="105"/>
    </location>
</feature>
<dbReference type="Pfam" id="PF01288">
    <property type="entry name" value="HPPK"/>
    <property type="match status" value="1"/>
</dbReference>
<dbReference type="NCBIfam" id="TIGR01498">
    <property type="entry name" value="folK"/>
    <property type="match status" value="1"/>
</dbReference>
<evidence type="ECO:0000256" key="6">
    <source>
        <dbReference type="ARBA" id="ARBA00022777"/>
    </source>
</evidence>
<dbReference type="EMBL" id="FPBV01000018">
    <property type="protein sequence ID" value="SFU99574.1"/>
    <property type="molecule type" value="Genomic_DNA"/>
</dbReference>
<protein>
    <recommendedName>
        <fullName evidence="3">2-amino-4-hydroxy-6-hydroxymethyldihydropteridine diphosphokinase</fullName>
        <ecNumber evidence="3">2.7.6.3</ecNumber>
    </recommendedName>
</protein>
<dbReference type="GO" id="GO:0046654">
    <property type="term" value="P:tetrahydrofolate biosynthetic process"/>
    <property type="evidence" value="ECO:0007669"/>
    <property type="project" value="UniProtKB-UniPathway"/>
</dbReference>
<dbReference type="Gene3D" id="3.30.70.560">
    <property type="entry name" value="7,8-Dihydro-6-hydroxymethylpterin-pyrophosphokinase HPPK"/>
    <property type="match status" value="1"/>
</dbReference>
<comment type="catalytic activity">
    <reaction evidence="1">
        <text>6-hydroxymethyl-7,8-dihydropterin + ATP = (7,8-dihydropterin-6-yl)methyl diphosphate + AMP + H(+)</text>
        <dbReference type="Rhea" id="RHEA:11412"/>
        <dbReference type="ChEBI" id="CHEBI:15378"/>
        <dbReference type="ChEBI" id="CHEBI:30616"/>
        <dbReference type="ChEBI" id="CHEBI:44841"/>
        <dbReference type="ChEBI" id="CHEBI:72950"/>
        <dbReference type="ChEBI" id="CHEBI:456215"/>
        <dbReference type="EC" id="2.7.6.3"/>
    </reaction>
</comment>
<reference evidence="11" key="1">
    <citation type="submission" date="2016-10" db="EMBL/GenBank/DDBJ databases">
        <authorList>
            <person name="Varghese N."/>
        </authorList>
    </citation>
    <scope>NUCLEOTIDE SEQUENCE [LARGE SCALE GENOMIC DNA]</scope>
    <source>
        <strain evidence="11">DSM 17980</strain>
    </source>
</reference>
<dbReference type="InterPro" id="IPR035907">
    <property type="entry name" value="Hppk_sf"/>
</dbReference>
<evidence type="ECO:0000256" key="8">
    <source>
        <dbReference type="ARBA" id="ARBA00022909"/>
    </source>
</evidence>
<dbReference type="OrthoDB" id="9808041at2"/>
<keyword evidence="7" id="KW-0067">ATP-binding</keyword>
<evidence type="ECO:0000256" key="3">
    <source>
        <dbReference type="ARBA" id="ARBA00013253"/>
    </source>
</evidence>
<dbReference type="GO" id="GO:0005524">
    <property type="term" value="F:ATP binding"/>
    <property type="evidence" value="ECO:0007669"/>
    <property type="project" value="UniProtKB-KW"/>
</dbReference>
<evidence type="ECO:0000256" key="4">
    <source>
        <dbReference type="ARBA" id="ARBA00022679"/>
    </source>
</evidence>
<evidence type="ECO:0000259" key="9">
    <source>
        <dbReference type="PROSITE" id="PS00794"/>
    </source>
</evidence>
<dbReference type="PROSITE" id="PS00794">
    <property type="entry name" value="HPPK"/>
    <property type="match status" value="1"/>
</dbReference>
<dbReference type="PANTHER" id="PTHR43071">
    <property type="entry name" value="2-AMINO-4-HYDROXY-6-HYDROXYMETHYLDIHYDROPTERIDINE PYROPHOSPHOKINASE"/>
    <property type="match status" value="1"/>
</dbReference>
<dbReference type="Proteomes" id="UP000183508">
    <property type="component" value="Unassembled WGS sequence"/>
</dbReference>